<dbReference type="CDD" id="cd06526">
    <property type="entry name" value="metazoan_ACD"/>
    <property type="match status" value="1"/>
</dbReference>
<dbReference type="AlphaFoldDB" id="A0A0P4VPE5"/>
<evidence type="ECO:0000256" key="1">
    <source>
        <dbReference type="PROSITE-ProRule" id="PRU00285"/>
    </source>
</evidence>
<evidence type="ECO:0000259" key="3">
    <source>
        <dbReference type="PROSITE" id="PS01031"/>
    </source>
</evidence>
<organism evidence="4">
    <name type="scientific">Scylla olivacea</name>
    <name type="common">Orange mud crab</name>
    <name type="synonym">Cancer olivacea</name>
    <dbReference type="NCBI Taxonomy" id="85551"/>
    <lineage>
        <taxon>Eukaryota</taxon>
        <taxon>Metazoa</taxon>
        <taxon>Ecdysozoa</taxon>
        <taxon>Arthropoda</taxon>
        <taxon>Crustacea</taxon>
        <taxon>Multicrustacea</taxon>
        <taxon>Malacostraca</taxon>
        <taxon>Eumalacostraca</taxon>
        <taxon>Eucarida</taxon>
        <taxon>Decapoda</taxon>
        <taxon>Pleocyemata</taxon>
        <taxon>Brachyura</taxon>
        <taxon>Eubrachyura</taxon>
        <taxon>Portunoidea</taxon>
        <taxon>Portunidae</taxon>
        <taxon>Portuninae</taxon>
        <taxon>Scylla</taxon>
    </lineage>
</organism>
<dbReference type="Pfam" id="PF00011">
    <property type="entry name" value="HSP20"/>
    <property type="match status" value="1"/>
</dbReference>
<feature type="domain" description="SHSP" evidence="3">
    <location>
        <begin position="1"/>
        <end position="96"/>
    </location>
</feature>
<dbReference type="GO" id="GO:0051082">
    <property type="term" value="F:unfolded protein binding"/>
    <property type="evidence" value="ECO:0007669"/>
    <property type="project" value="TreeGrafter"/>
</dbReference>
<dbReference type="PANTHER" id="PTHR45640:SF34">
    <property type="entry name" value="PROTEIN LETHAL(2)ESSENTIAL FOR LIFE"/>
    <property type="match status" value="1"/>
</dbReference>
<dbReference type="PROSITE" id="PS01031">
    <property type="entry name" value="SHSP"/>
    <property type="match status" value="1"/>
</dbReference>
<dbReference type="GO" id="GO:0009408">
    <property type="term" value="P:response to heat"/>
    <property type="evidence" value="ECO:0007669"/>
    <property type="project" value="TreeGrafter"/>
</dbReference>
<dbReference type="PANTHER" id="PTHR45640">
    <property type="entry name" value="HEAT SHOCK PROTEIN HSP-12.2-RELATED"/>
    <property type="match status" value="1"/>
</dbReference>
<dbReference type="PRINTS" id="PR00299">
    <property type="entry name" value="ACRYSTALLIN"/>
</dbReference>
<dbReference type="GO" id="GO:0005737">
    <property type="term" value="C:cytoplasm"/>
    <property type="evidence" value="ECO:0007669"/>
    <property type="project" value="TreeGrafter"/>
</dbReference>
<comment type="similarity">
    <text evidence="1 2">Belongs to the small heat shock protein (HSP20) family.</text>
</comment>
<dbReference type="GO" id="GO:0005634">
    <property type="term" value="C:nucleus"/>
    <property type="evidence" value="ECO:0007669"/>
    <property type="project" value="TreeGrafter"/>
</dbReference>
<dbReference type="InterPro" id="IPR002068">
    <property type="entry name" value="A-crystallin/Hsp20_dom"/>
</dbReference>
<dbReference type="SUPFAM" id="SSF49764">
    <property type="entry name" value="HSP20-like chaperones"/>
    <property type="match status" value="1"/>
</dbReference>
<reference evidence="4" key="1">
    <citation type="submission" date="2015-09" db="EMBL/GenBank/DDBJ databases">
        <title>Scylla olivacea transcriptome.</title>
        <authorList>
            <person name="Ikhwanuddin M."/>
        </authorList>
    </citation>
    <scope>NUCLEOTIDE SEQUENCE</scope>
</reference>
<name>A0A0P4VPE5_SCYOL</name>
<sequence length="110" mass="12157">MSTLLLQFVLDVQDFSSRGEVAVMFVSEREVVVEGRVDEQGQCSSACRRFQRRFLVPCPVDVQAVTSVLSADGVLTITAPKKVRQQHHVTGAQSSSGAFKIFIYCIYATK</sequence>
<protein>
    <recommendedName>
        <fullName evidence="3">SHSP domain-containing protein</fullName>
    </recommendedName>
</protein>
<accession>A0A0P4VPE5</accession>
<evidence type="ECO:0000313" key="4">
    <source>
        <dbReference type="EMBL" id="JAI56711.1"/>
    </source>
</evidence>
<dbReference type="InterPro" id="IPR001436">
    <property type="entry name" value="Alpha-crystallin/sHSP_animal"/>
</dbReference>
<proteinExistence type="inferred from homology"/>
<dbReference type="InterPro" id="IPR008978">
    <property type="entry name" value="HSP20-like_chaperone"/>
</dbReference>
<dbReference type="Gene3D" id="2.60.40.790">
    <property type="match status" value="1"/>
</dbReference>
<dbReference type="EMBL" id="GDRN01118431">
    <property type="protein sequence ID" value="JAI56711.1"/>
    <property type="molecule type" value="Transcribed_RNA"/>
</dbReference>
<evidence type="ECO:0000256" key="2">
    <source>
        <dbReference type="RuleBase" id="RU003616"/>
    </source>
</evidence>
<dbReference type="GO" id="GO:0042026">
    <property type="term" value="P:protein refolding"/>
    <property type="evidence" value="ECO:0007669"/>
    <property type="project" value="TreeGrafter"/>
</dbReference>